<organism evidence="2 3">
    <name type="scientific">Dictyocaulus viviparus</name>
    <name type="common">Bovine lungworm</name>
    <dbReference type="NCBI Taxonomy" id="29172"/>
    <lineage>
        <taxon>Eukaryota</taxon>
        <taxon>Metazoa</taxon>
        <taxon>Ecdysozoa</taxon>
        <taxon>Nematoda</taxon>
        <taxon>Chromadorea</taxon>
        <taxon>Rhabditida</taxon>
        <taxon>Rhabditina</taxon>
        <taxon>Rhabditomorpha</taxon>
        <taxon>Strongyloidea</taxon>
        <taxon>Metastrongylidae</taxon>
        <taxon>Dictyocaulus</taxon>
    </lineage>
</organism>
<proteinExistence type="predicted"/>
<gene>
    <name evidence="2" type="ORF">DICVIV_09407</name>
</gene>
<reference evidence="2 3" key="1">
    <citation type="submission" date="2013-11" db="EMBL/GenBank/DDBJ databases">
        <title>Draft genome of the bovine lungworm Dictyocaulus viviparus.</title>
        <authorList>
            <person name="Mitreva M."/>
        </authorList>
    </citation>
    <scope>NUCLEOTIDE SEQUENCE [LARGE SCALE GENOMIC DNA]</scope>
    <source>
        <strain evidence="2 3">HannoverDv2000</strain>
    </source>
</reference>
<keyword evidence="3" id="KW-1185">Reference proteome</keyword>
<accession>A0A0D8XLD2</accession>
<feature type="region of interest" description="Disordered" evidence="1">
    <location>
        <begin position="43"/>
        <end position="70"/>
    </location>
</feature>
<evidence type="ECO:0000313" key="2">
    <source>
        <dbReference type="EMBL" id="KJH44567.1"/>
    </source>
</evidence>
<dbReference type="EMBL" id="KN716463">
    <property type="protein sequence ID" value="KJH44567.1"/>
    <property type="molecule type" value="Genomic_DNA"/>
</dbReference>
<reference evidence="3" key="2">
    <citation type="journal article" date="2016" name="Sci. Rep.">
        <title>Dictyocaulus viviparus genome, variome and transcriptome elucidate lungworm biology and support future intervention.</title>
        <authorList>
            <person name="McNulty S.N."/>
            <person name="Strube C."/>
            <person name="Rosa B.A."/>
            <person name="Martin J.C."/>
            <person name="Tyagi R."/>
            <person name="Choi Y.J."/>
            <person name="Wang Q."/>
            <person name="Hallsworth Pepin K."/>
            <person name="Zhang X."/>
            <person name="Ozersky P."/>
            <person name="Wilson R.K."/>
            <person name="Sternberg P.W."/>
            <person name="Gasser R.B."/>
            <person name="Mitreva M."/>
        </authorList>
    </citation>
    <scope>NUCLEOTIDE SEQUENCE [LARGE SCALE GENOMIC DNA]</scope>
    <source>
        <strain evidence="3">HannoverDv2000</strain>
    </source>
</reference>
<evidence type="ECO:0000313" key="3">
    <source>
        <dbReference type="Proteomes" id="UP000053766"/>
    </source>
</evidence>
<name>A0A0D8XLD2_DICVI</name>
<dbReference type="Proteomes" id="UP000053766">
    <property type="component" value="Unassembled WGS sequence"/>
</dbReference>
<sequence length="70" mass="7651">MASIGTTTIKSVVYDHQNIATDLSRSRCAYNDCRAVHDNQNVSKKNMSSTSCTSDYGMSTGSKFSANDYD</sequence>
<protein>
    <submittedName>
        <fullName evidence="2">Uncharacterized protein</fullName>
    </submittedName>
</protein>
<evidence type="ECO:0000256" key="1">
    <source>
        <dbReference type="SAM" id="MobiDB-lite"/>
    </source>
</evidence>
<dbReference type="AlphaFoldDB" id="A0A0D8XLD2"/>